<evidence type="ECO:0000313" key="3">
    <source>
        <dbReference type="Proteomes" id="UP000297280"/>
    </source>
</evidence>
<dbReference type="AlphaFoldDB" id="A0A4Z1K7N1"/>
<gene>
    <name evidence="2" type="ORF">BPOR_0953g00020</name>
</gene>
<sequence length="315" mass="36949">MAEAKIQEPRNVTFRCKRLGNTFELHSNMPPSKASQIFRRSRQWAKLQHIESHLAHHQGYVWPLEPLQNFYSNPEIDTLCPVMEQEWTSEAFYTLCEVMKIIKVSKIAISDCTHAEYARRSLWGTFYTMSNIENWSSSFRHIIMYTTKRSFDEHYRPKFMPYDGSKITLNTYQSKARSIQMHHARQMLKKLIAMKDAQDVADKEAERDGEGRTMVEGIPAWLFEELFQVDLEFKTMLEVRSLHPEIREDKRGGAGDEGSDEDEDEELELDEGIEDENSDDYDTDNEEEARQSQKNQIHIIFKNSLRHTSQKNIVS</sequence>
<feature type="region of interest" description="Disordered" evidence="1">
    <location>
        <begin position="248"/>
        <end position="315"/>
    </location>
</feature>
<protein>
    <submittedName>
        <fullName evidence="2">Uncharacterized protein</fullName>
    </submittedName>
</protein>
<name>A0A4Z1K7N1_9HELO</name>
<accession>A0A4Z1K7N1</accession>
<organism evidence="2 3">
    <name type="scientific">Botrytis porri</name>
    <dbReference type="NCBI Taxonomy" id="87229"/>
    <lineage>
        <taxon>Eukaryota</taxon>
        <taxon>Fungi</taxon>
        <taxon>Dikarya</taxon>
        <taxon>Ascomycota</taxon>
        <taxon>Pezizomycotina</taxon>
        <taxon>Leotiomycetes</taxon>
        <taxon>Helotiales</taxon>
        <taxon>Sclerotiniaceae</taxon>
        <taxon>Botrytis</taxon>
    </lineage>
</organism>
<reference evidence="2 3" key="1">
    <citation type="submission" date="2017-12" db="EMBL/GenBank/DDBJ databases">
        <title>Comparative genomics of Botrytis spp.</title>
        <authorList>
            <person name="Valero-Jimenez C.A."/>
            <person name="Tapia P."/>
            <person name="Veloso J."/>
            <person name="Silva-Moreno E."/>
            <person name="Staats M."/>
            <person name="Valdes J.H."/>
            <person name="Van Kan J.A.L."/>
        </authorList>
    </citation>
    <scope>NUCLEOTIDE SEQUENCE [LARGE SCALE GENOMIC DNA]</scope>
    <source>
        <strain evidence="2 3">MUCL3349</strain>
    </source>
</reference>
<dbReference type="EMBL" id="PQXO01000947">
    <property type="protein sequence ID" value="TGO81987.1"/>
    <property type="molecule type" value="Genomic_DNA"/>
</dbReference>
<comment type="caution">
    <text evidence="2">The sequence shown here is derived from an EMBL/GenBank/DDBJ whole genome shotgun (WGS) entry which is preliminary data.</text>
</comment>
<keyword evidence="3" id="KW-1185">Reference proteome</keyword>
<feature type="compositionally biased region" description="Acidic residues" evidence="1">
    <location>
        <begin position="257"/>
        <end position="287"/>
    </location>
</feature>
<proteinExistence type="predicted"/>
<evidence type="ECO:0000256" key="1">
    <source>
        <dbReference type="SAM" id="MobiDB-lite"/>
    </source>
</evidence>
<evidence type="ECO:0000313" key="2">
    <source>
        <dbReference type="EMBL" id="TGO81987.1"/>
    </source>
</evidence>
<dbReference type="Proteomes" id="UP000297280">
    <property type="component" value="Unassembled WGS sequence"/>
</dbReference>